<comment type="subcellular location">
    <subcellularLocation>
        <location evidence="1">Membrane</location>
        <topology evidence="1">Multi-pass membrane protein</topology>
    </subcellularLocation>
</comment>
<evidence type="ECO:0000256" key="1">
    <source>
        <dbReference type="ARBA" id="ARBA00004141"/>
    </source>
</evidence>
<dbReference type="EMBL" id="FQXZ01000039">
    <property type="protein sequence ID" value="SHI28841.1"/>
    <property type="molecule type" value="Genomic_DNA"/>
</dbReference>
<feature type="transmembrane region" description="Helical" evidence="5">
    <location>
        <begin position="121"/>
        <end position="140"/>
    </location>
</feature>
<keyword evidence="3 5" id="KW-1133">Transmembrane helix</keyword>
<dbReference type="GO" id="GO:0016020">
    <property type="term" value="C:membrane"/>
    <property type="evidence" value="ECO:0007669"/>
    <property type="project" value="UniProtKB-SubCell"/>
</dbReference>
<gene>
    <name evidence="7" type="primary">yjeH_1</name>
    <name evidence="7" type="ORF">VA7868_03376</name>
</gene>
<dbReference type="STRING" id="1216006.VA7868_03376"/>
<dbReference type="PANTHER" id="PTHR42770:SF13">
    <property type="entry name" value="L-METHIONINE_BRANCHED-CHAIN AMINO ACID EXPORTER YJEH"/>
    <property type="match status" value="1"/>
</dbReference>
<dbReference type="InterPro" id="IPR050367">
    <property type="entry name" value="APC_superfamily"/>
</dbReference>
<keyword evidence="8" id="KW-1185">Reference proteome</keyword>
<keyword evidence="4 5" id="KW-0472">Membrane</keyword>
<evidence type="ECO:0000313" key="8">
    <source>
        <dbReference type="Proteomes" id="UP000184608"/>
    </source>
</evidence>
<feature type="transmembrane region" description="Helical" evidence="5">
    <location>
        <begin position="44"/>
        <end position="64"/>
    </location>
</feature>
<feature type="transmembrane region" description="Helical" evidence="5">
    <location>
        <begin position="152"/>
        <end position="171"/>
    </location>
</feature>
<feature type="transmembrane region" description="Helical" evidence="5">
    <location>
        <begin position="12"/>
        <end position="38"/>
    </location>
</feature>
<evidence type="ECO:0000256" key="3">
    <source>
        <dbReference type="ARBA" id="ARBA00022989"/>
    </source>
</evidence>
<dbReference type="PANTHER" id="PTHR42770">
    <property type="entry name" value="AMINO ACID TRANSPORTER-RELATED"/>
    <property type="match status" value="1"/>
</dbReference>
<dbReference type="Gene3D" id="1.20.1740.10">
    <property type="entry name" value="Amino acid/polyamine transporter I"/>
    <property type="match status" value="1"/>
</dbReference>
<dbReference type="InterPro" id="IPR004841">
    <property type="entry name" value="AA-permease/SLC12A_dom"/>
</dbReference>
<dbReference type="Pfam" id="PF00324">
    <property type="entry name" value="AA_permease"/>
    <property type="match status" value="1"/>
</dbReference>
<dbReference type="NCBIfam" id="NF008245">
    <property type="entry name" value="PRK11021.1"/>
    <property type="match status" value="1"/>
</dbReference>
<feature type="transmembrane region" description="Helical" evidence="5">
    <location>
        <begin position="191"/>
        <end position="209"/>
    </location>
</feature>
<feature type="domain" description="Amino acid permease/ SLC12A" evidence="6">
    <location>
        <begin position="22"/>
        <end position="241"/>
    </location>
</feature>
<feature type="transmembrane region" description="Helical" evidence="5">
    <location>
        <begin position="85"/>
        <end position="109"/>
    </location>
</feature>
<dbReference type="GO" id="GO:0055085">
    <property type="term" value="P:transmembrane transport"/>
    <property type="evidence" value="ECO:0007669"/>
    <property type="project" value="InterPro"/>
</dbReference>
<dbReference type="Proteomes" id="UP000184608">
    <property type="component" value="Unassembled WGS sequence"/>
</dbReference>
<proteinExistence type="predicted"/>
<protein>
    <submittedName>
        <fullName evidence="7">Inner membrane protein YjeH</fullName>
    </submittedName>
</protein>
<dbReference type="AlphaFoldDB" id="A0A1M5ZX46"/>
<evidence type="ECO:0000259" key="6">
    <source>
        <dbReference type="Pfam" id="PF00324"/>
    </source>
</evidence>
<keyword evidence="2 5" id="KW-0812">Transmembrane</keyword>
<evidence type="ECO:0000256" key="2">
    <source>
        <dbReference type="ARBA" id="ARBA00022692"/>
    </source>
</evidence>
<accession>A0A1M5ZX46</accession>
<sequence>MSQQLKKEITLLSGIGQLSTTLMGTGLFMIPAISAGIAGEMTSWAWLFLFIAVCPVALTFAALGKHYPNAGGTAHFVRIALNKPHLGNAVTWLFLSVIPVGVPAAILLAGGFLQQLLPGPFNTSLSAQILTLCLLVFVNLSGAKASGHLQTLIAASIFALVVALLWCSHITTNDLAMPPLDITSVKPVAAALSVMFWCFVGIEAFAHMGEEFKNPERDFPLSILAGCLIAGLTYWACSIVVIKWGGLWFT</sequence>
<evidence type="ECO:0000256" key="4">
    <source>
        <dbReference type="ARBA" id="ARBA00023136"/>
    </source>
</evidence>
<evidence type="ECO:0000256" key="5">
    <source>
        <dbReference type="SAM" id="Phobius"/>
    </source>
</evidence>
<reference evidence="7 8" key="1">
    <citation type="submission" date="2016-11" db="EMBL/GenBank/DDBJ databases">
        <authorList>
            <person name="Jaros S."/>
            <person name="Januszkiewicz K."/>
            <person name="Wedrychowicz H."/>
        </authorList>
    </citation>
    <scope>NUCLEOTIDE SEQUENCE [LARGE SCALE GENOMIC DNA]</scope>
    <source>
        <strain evidence="7 8">CECT 7868</strain>
    </source>
</reference>
<feature type="transmembrane region" description="Helical" evidence="5">
    <location>
        <begin position="221"/>
        <end position="242"/>
    </location>
</feature>
<name>A0A1M5ZX46_9VIBR</name>
<evidence type="ECO:0000313" key="7">
    <source>
        <dbReference type="EMBL" id="SHI28841.1"/>
    </source>
</evidence>
<organism evidence="7 8">
    <name type="scientific">Vibrio aerogenes CECT 7868</name>
    <dbReference type="NCBI Taxonomy" id="1216006"/>
    <lineage>
        <taxon>Bacteria</taxon>
        <taxon>Pseudomonadati</taxon>
        <taxon>Pseudomonadota</taxon>
        <taxon>Gammaproteobacteria</taxon>
        <taxon>Vibrionales</taxon>
        <taxon>Vibrionaceae</taxon>
        <taxon>Vibrio</taxon>
    </lineage>
</organism>